<protein>
    <submittedName>
        <fullName evidence="1">Uncharacterized protein</fullName>
    </submittedName>
</protein>
<comment type="caution">
    <text evidence="1">The sequence shown here is derived from an EMBL/GenBank/DDBJ whole genome shotgun (WGS) entry which is preliminary data.</text>
</comment>
<accession>A0AAD5MP92</accession>
<gene>
    <name evidence="1" type="ORF">KIN20_002985</name>
</gene>
<name>A0AAD5MP92_PARTN</name>
<sequence>MHRLLPCVIFSHKGQPSLHSTFKKRRDSFSGPAATESNSAHSTCPRFGVISFADMVKYGRRGKAMSDRCDNVHHKSSERS</sequence>
<organism evidence="1 2">
    <name type="scientific">Parelaphostrongylus tenuis</name>
    <name type="common">Meningeal worm</name>
    <dbReference type="NCBI Taxonomy" id="148309"/>
    <lineage>
        <taxon>Eukaryota</taxon>
        <taxon>Metazoa</taxon>
        <taxon>Ecdysozoa</taxon>
        <taxon>Nematoda</taxon>
        <taxon>Chromadorea</taxon>
        <taxon>Rhabditida</taxon>
        <taxon>Rhabditina</taxon>
        <taxon>Rhabditomorpha</taxon>
        <taxon>Strongyloidea</taxon>
        <taxon>Metastrongylidae</taxon>
        <taxon>Parelaphostrongylus</taxon>
    </lineage>
</organism>
<dbReference type="AlphaFoldDB" id="A0AAD5MP92"/>
<dbReference type="Proteomes" id="UP001196413">
    <property type="component" value="Unassembled WGS sequence"/>
</dbReference>
<evidence type="ECO:0000313" key="1">
    <source>
        <dbReference type="EMBL" id="KAJ1347819.1"/>
    </source>
</evidence>
<keyword evidence="2" id="KW-1185">Reference proteome</keyword>
<proteinExistence type="predicted"/>
<evidence type="ECO:0000313" key="2">
    <source>
        <dbReference type="Proteomes" id="UP001196413"/>
    </source>
</evidence>
<reference evidence="1" key="1">
    <citation type="submission" date="2021-06" db="EMBL/GenBank/DDBJ databases">
        <title>Parelaphostrongylus tenuis whole genome reference sequence.</title>
        <authorList>
            <person name="Garwood T.J."/>
            <person name="Larsen P.A."/>
            <person name="Fountain-Jones N.M."/>
            <person name="Garbe J.R."/>
            <person name="Macchietto M.G."/>
            <person name="Kania S.A."/>
            <person name="Gerhold R.W."/>
            <person name="Richards J.E."/>
            <person name="Wolf T.M."/>
        </authorList>
    </citation>
    <scope>NUCLEOTIDE SEQUENCE</scope>
    <source>
        <strain evidence="1">MNPRO001-30</strain>
        <tissue evidence="1">Meninges</tissue>
    </source>
</reference>
<dbReference type="EMBL" id="JAHQIW010000384">
    <property type="protein sequence ID" value="KAJ1347819.1"/>
    <property type="molecule type" value="Genomic_DNA"/>
</dbReference>